<dbReference type="Gene3D" id="1.20.1600.10">
    <property type="entry name" value="Outer membrane efflux proteins (OEP)"/>
    <property type="match status" value="1"/>
</dbReference>
<dbReference type="PANTHER" id="PTHR30203">
    <property type="entry name" value="OUTER MEMBRANE CATION EFFLUX PROTEIN"/>
    <property type="match status" value="1"/>
</dbReference>
<reference evidence="4 5" key="1">
    <citation type="submission" date="2020-08" db="EMBL/GenBank/DDBJ databases">
        <title>Aquariorum lacteus gen. nov., sp. nov., a new member of the family Comamonadaceae, isolated from freshwater aquarium.</title>
        <authorList>
            <person name="Chun S.-J."/>
        </authorList>
    </citation>
    <scope>NUCLEOTIDE SEQUENCE [LARGE SCALE GENOMIC DNA]</scope>
    <source>
        <strain evidence="4 5">SJAQ100</strain>
    </source>
</reference>
<keyword evidence="5" id="KW-1185">Reference proteome</keyword>
<dbReference type="InterPro" id="IPR003423">
    <property type="entry name" value="OMP_efflux"/>
</dbReference>
<dbReference type="GO" id="GO:0015562">
    <property type="term" value="F:efflux transmembrane transporter activity"/>
    <property type="evidence" value="ECO:0007669"/>
    <property type="project" value="InterPro"/>
</dbReference>
<dbReference type="PANTHER" id="PTHR30203:SF24">
    <property type="entry name" value="BLR4935 PROTEIN"/>
    <property type="match status" value="1"/>
</dbReference>
<dbReference type="Proteomes" id="UP000586093">
    <property type="component" value="Unassembled WGS sequence"/>
</dbReference>
<keyword evidence="2" id="KW-0175">Coiled coil</keyword>
<evidence type="ECO:0000313" key="5">
    <source>
        <dbReference type="Proteomes" id="UP000586093"/>
    </source>
</evidence>
<feature type="coiled-coil region" evidence="2">
    <location>
        <begin position="143"/>
        <end position="201"/>
    </location>
</feature>
<dbReference type="SUPFAM" id="SSF56954">
    <property type="entry name" value="Outer membrane efflux proteins (OEP)"/>
    <property type="match status" value="1"/>
</dbReference>
<gene>
    <name evidence="4" type="ORF">H4F90_05035</name>
</gene>
<evidence type="ECO:0000256" key="3">
    <source>
        <dbReference type="SAM" id="MobiDB-lite"/>
    </source>
</evidence>
<comment type="caution">
    <text evidence="4">The sequence shown here is derived from an EMBL/GenBank/DDBJ whole genome shotgun (WGS) entry which is preliminary data.</text>
</comment>
<evidence type="ECO:0000256" key="2">
    <source>
        <dbReference type="SAM" id="Coils"/>
    </source>
</evidence>
<comment type="similarity">
    <text evidence="1">Belongs to the outer membrane factor (OMF) (TC 1.B.17) family.</text>
</comment>
<feature type="region of interest" description="Disordered" evidence="3">
    <location>
        <begin position="1"/>
        <end position="28"/>
    </location>
</feature>
<accession>A0A839HGW3</accession>
<dbReference type="AlphaFoldDB" id="A0A839HGW3"/>
<organism evidence="4 5">
    <name type="scientific">Aquariibacter albus</name>
    <dbReference type="NCBI Taxonomy" id="2759899"/>
    <lineage>
        <taxon>Bacteria</taxon>
        <taxon>Pseudomonadati</taxon>
        <taxon>Pseudomonadota</taxon>
        <taxon>Betaproteobacteria</taxon>
        <taxon>Burkholderiales</taxon>
        <taxon>Sphaerotilaceae</taxon>
        <taxon>Aquariibacter</taxon>
    </lineage>
</organism>
<dbReference type="EMBL" id="JACIVI010000001">
    <property type="protein sequence ID" value="MBB1161345.1"/>
    <property type="molecule type" value="Genomic_DNA"/>
</dbReference>
<dbReference type="Pfam" id="PF02321">
    <property type="entry name" value="OEP"/>
    <property type="match status" value="2"/>
</dbReference>
<proteinExistence type="inferred from homology"/>
<sequence length="438" mass="46795">MPGAGEAPPRAAAHPAAQPRPDPQAADAAGALPLATLIAMALDGHPALAAERAREQVAQAAIRSAKARPNPELEWLVGRQGARLPGVAEGPTHSLGLTQRLELPSLRRARLDAAEASARGVRASVGAFQHALVAGVKRGYLGVLRAQAELRNVQEDAKVTEQIHARVKVRVETGEAPRFELLRAEAERLNAQRAVQTAQQRVGQALAELRQAVGPALPPDARVAGSLEDPVPPAESLDALRSRLLERHPELVAVRSELRAAEARVRVEQAQAEPSWSLRLGADRNPDLTNRRIGVSVTVPLLDRREGPIAEARATVLRLQSLLADREHQLGQALAIAGQQLQIAMDQVAAYEGGIVRQAESAMRVAEAAYRYGERGILDSLDAQRVWRAARNELNVARFELRAAQVEIERLRAEAGLDELTAVPAPGPTAALGAGGQP</sequence>
<dbReference type="InterPro" id="IPR010131">
    <property type="entry name" value="MdtP/NodT-like"/>
</dbReference>
<evidence type="ECO:0000256" key="1">
    <source>
        <dbReference type="ARBA" id="ARBA00007613"/>
    </source>
</evidence>
<name>A0A839HGW3_9BURK</name>
<protein>
    <submittedName>
        <fullName evidence="4">TolC family protein</fullName>
    </submittedName>
</protein>
<evidence type="ECO:0000313" key="4">
    <source>
        <dbReference type="EMBL" id="MBB1161345.1"/>
    </source>
</evidence>